<dbReference type="PROSITE" id="PS51387">
    <property type="entry name" value="FAD_PCMH"/>
    <property type="match status" value="1"/>
</dbReference>
<dbReference type="GO" id="GO:0016491">
    <property type="term" value="F:oxidoreductase activity"/>
    <property type="evidence" value="ECO:0007669"/>
    <property type="project" value="UniProtKB-KW"/>
</dbReference>
<dbReference type="InterPro" id="IPR006094">
    <property type="entry name" value="Oxid_FAD_bind_N"/>
</dbReference>
<dbReference type="PANTHER" id="PTHR13878:SF91">
    <property type="entry name" value="FAD BINDING DOMAIN PROTEIN (AFU_ORTHOLOGUE AFUA_6G12070)-RELATED"/>
    <property type="match status" value="1"/>
</dbReference>
<organism evidence="5 6">
    <name type="scientific">Colletotrichum fioriniae PJ7</name>
    <dbReference type="NCBI Taxonomy" id="1445577"/>
    <lineage>
        <taxon>Eukaryota</taxon>
        <taxon>Fungi</taxon>
        <taxon>Dikarya</taxon>
        <taxon>Ascomycota</taxon>
        <taxon>Pezizomycotina</taxon>
        <taxon>Sordariomycetes</taxon>
        <taxon>Hypocreomycetidae</taxon>
        <taxon>Glomerellales</taxon>
        <taxon>Glomerellaceae</taxon>
        <taxon>Colletotrichum</taxon>
        <taxon>Colletotrichum acutatum species complex</taxon>
    </lineage>
</organism>
<accession>A0A010RGD8</accession>
<dbReference type="STRING" id="1445577.A0A010RGD8"/>
<dbReference type="OrthoDB" id="9983560at2759"/>
<comment type="caution">
    <text evidence="5">The sequence shown here is derived from an EMBL/GenBank/DDBJ whole genome shotgun (WGS) entry which is preliminary data.</text>
</comment>
<dbReference type="InterPro" id="IPR012951">
    <property type="entry name" value="BBE"/>
</dbReference>
<dbReference type="Gene3D" id="3.30.465.10">
    <property type="match status" value="2"/>
</dbReference>
<keyword evidence="2" id="KW-0560">Oxidoreductase</keyword>
<dbReference type="HOGENOM" id="CLU_018354_4_2_1"/>
<dbReference type="KEGG" id="cfj:CFIO01_02111"/>
<keyword evidence="6" id="KW-1185">Reference proteome</keyword>
<dbReference type="Proteomes" id="UP000020467">
    <property type="component" value="Unassembled WGS sequence"/>
</dbReference>
<dbReference type="GO" id="GO:0071949">
    <property type="term" value="F:FAD binding"/>
    <property type="evidence" value="ECO:0007669"/>
    <property type="project" value="InterPro"/>
</dbReference>
<dbReference type="InterPro" id="IPR036318">
    <property type="entry name" value="FAD-bd_PCMH-like_sf"/>
</dbReference>
<dbReference type="InterPro" id="IPR050432">
    <property type="entry name" value="FAD-linked_Oxidoreductases_BP"/>
</dbReference>
<dbReference type="SUPFAM" id="SSF56176">
    <property type="entry name" value="FAD-binding/transporter-associated domain-like"/>
    <property type="match status" value="1"/>
</dbReference>
<dbReference type="PANTHER" id="PTHR13878">
    <property type="entry name" value="GULONOLACTONE OXIDASE"/>
    <property type="match status" value="1"/>
</dbReference>
<dbReference type="eggNOG" id="ENOG502QUV4">
    <property type="taxonomic scope" value="Eukaryota"/>
</dbReference>
<dbReference type="InterPro" id="IPR016166">
    <property type="entry name" value="FAD-bd_PCMH"/>
</dbReference>
<evidence type="ECO:0000256" key="1">
    <source>
        <dbReference type="ARBA" id="ARBA00005466"/>
    </source>
</evidence>
<evidence type="ECO:0000313" key="6">
    <source>
        <dbReference type="Proteomes" id="UP000020467"/>
    </source>
</evidence>
<dbReference type="Pfam" id="PF08031">
    <property type="entry name" value="BBE"/>
    <property type="match status" value="1"/>
</dbReference>
<feature type="chain" id="PRO_5001455725" evidence="3">
    <location>
        <begin position="20"/>
        <end position="666"/>
    </location>
</feature>
<evidence type="ECO:0000259" key="4">
    <source>
        <dbReference type="PROSITE" id="PS51387"/>
    </source>
</evidence>
<feature type="signal peptide" evidence="3">
    <location>
        <begin position="1"/>
        <end position="19"/>
    </location>
</feature>
<evidence type="ECO:0000256" key="3">
    <source>
        <dbReference type="SAM" id="SignalP"/>
    </source>
</evidence>
<dbReference type="AlphaFoldDB" id="A0A010RGD8"/>
<reference evidence="5 6" key="1">
    <citation type="submission" date="2014-02" db="EMBL/GenBank/DDBJ databases">
        <title>The genome sequence of Colletotrichum fioriniae PJ7.</title>
        <authorList>
            <person name="Baroncelli R."/>
            <person name="Thon M.R."/>
        </authorList>
    </citation>
    <scope>NUCLEOTIDE SEQUENCE [LARGE SCALE GENOMIC DNA]</scope>
    <source>
        <strain evidence="5 6">PJ7</strain>
    </source>
</reference>
<evidence type="ECO:0000313" key="5">
    <source>
        <dbReference type="EMBL" id="EXF79376.1"/>
    </source>
</evidence>
<sequence>MLRPSALVTALSLADLALSQTAQNGDTNGNSIVITAETVAPAFQAVASDSAPSGIDYFDFEGSQLTADVIANLTTYNFTGTAAFHFGNDETAVEKRAARSCKAFPGDRAWPSDLTWFLLDLLLGGALLDGVPAAAPCYENWPQYNAAKCNEITAAWSTPQYQMSEPTGLDYPIFEGVSCVPPTIARTGANCTQGGNPSYVVKVTNVAQIQLAVNFARNLNLRLIVKNKGHDFNAKSSGGGALSIWTHGLQSIQYLGAEYHHRISGYTGPAFKIGSGIQALTLYEAADELGLHVVGGIARTVGIGGGYTAGGGHSPLMSKYGVAADQVLSMEVVLPNGRFVSVDEKNYPELFFALRGGGGSTWGIVTSLVIRAYLKTPVTTLTYSFATGNNVSTETFWSGVDAVFAQFPAYADAGMYSYWSIMCAPATTCSFSMAPQWGNDMDTAKLTAVSAPLFSNLSALHIPVADTKYTEFDGVLNTVINTWPAESEVVGAWNFHTASRLFPRSNWEDKTKLAAQTKALRQSVETTGMMLGYNFKTAVNPSVNQTNAVNPAFRETLMHAMLGTVWGQEATPAEIAVANKKLVEMLQPWREASPEAGAYLNEADVNEPNWQQAFYGSNYNYLYQLKQKYDPWGLFYATTAVGSEDWFITDQLEFYPTQNGRLCPKQ</sequence>
<protein>
    <submittedName>
        <fullName evidence="5">FAD binding domain-containing protein</fullName>
    </submittedName>
</protein>
<name>A0A010RGD8_9PEZI</name>
<evidence type="ECO:0000256" key="2">
    <source>
        <dbReference type="ARBA" id="ARBA00023002"/>
    </source>
</evidence>
<gene>
    <name evidence="5" type="ORF">CFIO01_02111</name>
</gene>
<dbReference type="EMBL" id="JARH01000559">
    <property type="protein sequence ID" value="EXF79376.1"/>
    <property type="molecule type" value="Genomic_DNA"/>
</dbReference>
<keyword evidence="3" id="KW-0732">Signal</keyword>
<dbReference type="Pfam" id="PF01565">
    <property type="entry name" value="FAD_binding_4"/>
    <property type="match status" value="1"/>
</dbReference>
<proteinExistence type="inferred from homology"/>
<comment type="similarity">
    <text evidence="1">Belongs to the oxygen-dependent FAD-linked oxidoreductase family.</text>
</comment>
<feature type="domain" description="FAD-binding PCMH-type" evidence="4">
    <location>
        <begin position="193"/>
        <end position="375"/>
    </location>
</feature>
<dbReference type="InterPro" id="IPR016169">
    <property type="entry name" value="FAD-bd_PCMH_sub2"/>
</dbReference>